<dbReference type="InterPro" id="IPR025857">
    <property type="entry name" value="MacB_PCD"/>
</dbReference>
<feature type="transmembrane region" description="Helical" evidence="7">
    <location>
        <begin position="402"/>
        <end position="423"/>
    </location>
</feature>
<reference evidence="10" key="1">
    <citation type="submission" date="2018-07" db="EMBL/GenBank/DDBJ databases">
        <authorList>
            <consortium name="Genoscope - CEA"/>
            <person name="William W."/>
        </authorList>
    </citation>
    <scope>NUCLEOTIDE SEQUENCE</scope>
    <source>
        <strain evidence="10">IK1</strain>
    </source>
</reference>
<sequence>MKNYDINNKSRNKKSVKDFLGGLSIFDLDRWQEIWQAITHNKFRSVLTGFGVFWGMFMLVVMVGAGIALQRGMQQNIEGFATNSCFASDGVTSEPYKGFKKGRYWNIVNEDLDVLRNKIPEMQYLSPVLFGGRSGNGNNTVRGEKSGSFNSKGVLANYNEIDRCKLIYGRYINDIDNEGKRKVCVIGERVYEVLFNKGENPVGKYIKLNGIYFQVIGVAQKLAQINIGGNTEETVVLPLSTMQQVFNQGNKVHFLAITAQPGIKVSVVEKRVQEELKKLHNIAPNDKTGVWTMNIEDQFTMFLYLGIGIASLIWIVGLGTLTAGGIGVSNIMLVTVKERTKEIGIKRALGATPRNIITQIMTESVILTLIAGVSGLMFGVGILTVVGILLNNGDGFFKDPQISFSVAIASLFIIIIIGVFAGYMPAHKAMKIKAIEAIRQEN</sequence>
<organism evidence="10">
    <name type="scientific">uncultured Paludibacter sp</name>
    <dbReference type="NCBI Taxonomy" id="497635"/>
    <lineage>
        <taxon>Bacteria</taxon>
        <taxon>Pseudomonadati</taxon>
        <taxon>Bacteroidota</taxon>
        <taxon>Bacteroidia</taxon>
        <taxon>Bacteroidales</taxon>
        <taxon>Paludibacteraceae</taxon>
        <taxon>Paludibacter</taxon>
        <taxon>environmental samples</taxon>
    </lineage>
</organism>
<dbReference type="GO" id="GO:0005886">
    <property type="term" value="C:plasma membrane"/>
    <property type="evidence" value="ECO:0007669"/>
    <property type="project" value="UniProtKB-SubCell"/>
</dbReference>
<dbReference type="EMBL" id="UPXZ01000036">
    <property type="protein sequence ID" value="VBB46840.1"/>
    <property type="molecule type" value="Genomic_DNA"/>
</dbReference>
<dbReference type="InterPro" id="IPR050250">
    <property type="entry name" value="Macrolide_Exporter_MacB"/>
</dbReference>
<dbReference type="InterPro" id="IPR003838">
    <property type="entry name" value="ABC3_permease_C"/>
</dbReference>
<name>A0A653AFX5_9BACT</name>
<evidence type="ECO:0000256" key="7">
    <source>
        <dbReference type="SAM" id="Phobius"/>
    </source>
</evidence>
<feature type="transmembrane region" description="Helical" evidence="7">
    <location>
        <begin position="364"/>
        <end position="390"/>
    </location>
</feature>
<dbReference type="Pfam" id="PF12704">
    <property type="entry name" value="MacB_PCD"/>
    <property type="match status" value="1"/>
</dbReference>
<keyword evidence="3 7" id="KW-0812">Transmembrane</keyword>
<evidence type="ECO:0000259" key="9">
    <source>
        <dbReference type="Pfam" id="PF12704"/>
    </source>
</evidence>
<feature type="transmembrane region" description="Helical" evidence="7">
    <location>
        <begin position="302"/>
        <end position="333"/>
    </location>
</feature>
<evidence type="ECO:0000256" key="6">
    <source>
        <dbReference type="ARBA" id="ARBA00038076"/>
    </source>
</evidence>
<feature type="domain" description="ABC3 transporter permease C-terminal" evidence="8">
    <location>
        <begin position="315"/>
        <end position="433"/>
    </location>
</feature>
<proteinExistence type="inferred from homology"/>
<evidence type="ECO:0000259" key="8">
    <source>
        <dbReference type="Pfam" id="PF02687"/>
    </source>
</evidence>
<dbReference type="AlphaFoldDB" id="A0A653AFX5"/>
<comment type="subcellular location">
    <subcellularLocation>
        <location evidence="1">Cell membrane</location>
        <topology evidence="1">Multi-pass membrane protein</topology>
    </subcellularLocation>
</comment>
<dbReference type="PANTHER" id="PTHR30572">
    <property type="entry name" value="MEMBRANE COMPONENT OF TRANSPORTER-RELATED"/>
    <property type="match status" value="1"/>
</dbReference>
<accession>A0A653AFX5</accession>
<keyword evidence="2" id="KW-1003">Cell membrane</keyword>
<gene>
    <name evidence="10" type="ORF">TRIP_D410103</name>
</gene>
<evidence type="ECO:0000256" key="4">
    <source>
        <dbReference type="ARBA" id="ARBA00022989"/>
    </source>
</evidence>
<feature type="domain" description="MacB-like periplasmic core" evidence="9">
    <location>
        <begin position="45"/>
        <end position="274"/>
    </location>
</feature>
<comment type="similarity">
    <text evidence="6">Belongs to the ABC-4 integral membrane protein family.</text>
</comment>
<feature type="transmembrane region" description="Helical" evidence="7">
    <location>
        <begin position="46"/>
        <end position="69"/>
    </location>
</feature>
<dbReference type="Pfam" id="PF02687">
    <property type="entry name" value="FtsX"/>
    <property type="match status" value="1"/>
</dbReference>
<evidence type="ECO:0000313" key="10">
    <source>
        <dbReference type="EMBL" id="VBB46840.1"/>
    </source>
</evidence>
<dbReference type="PANTHER" id="PTHR30572:SF4">
    <property type="entry name" value="ABC TRANSPORTER PERMEASE YTRF"/>
    <property type="match status" value="1"/>
</dbReference>
<evidence type="ECO:0000256" key="3">
    <source>
        <dbReference type="ARBA" id="ARBA00022692"/>
    </source>
</evidence>
<evidence type="ECO:0000256" key="2">
    <source>
        <dbReference type="ARBA" id="ARBA00022475"/>
    </source>
</evidence>
<keyword evidence="4 7" id="KW-1133">Transmembrane helix</keyword>
<dbReference type="GO" id="GO:0022857">
    <property type="term" value="F:transmembrane transporter activity"/>
    <property type="evidence" value="ECO:0007669"/>
    <property type="project" value="TreeGrafter"/>
</dbReference>
<keyword evidence="5 7" id="KW-0472">Membrane</keyword>
<protein>
    <submittedName>
        <fullName evidence="10">Uncharacterized protein</fullName>
    </submittedName>
</protein>
<evidence type="ECO:0000256" key="5">
    <source>
        <dbReference type="ARBA" id="ARBA00023136"/>
    </source>
</evidence>
<evidence type="ECO:0000256" key="1">
    <source>
        <dbReference type="ARBA" id="ARBA00004651"/>
    </source>
</evidence>